<proteinExistence type="predicted"/>
<dbReference type="AlphaFoldDB" id="A7VXK2"/>
<keyword evidence="4 6" id="KW-0472">Membrane</keyword>
<name>A7VXK2_9FIRM</name>
<dbReference type="PANTHER" id="PTHR14948:SF25">
    <property type="entry name" value="DUF4190 DOMAIN-CONTAINING PROTEIN"/>
    <property type="match status" value="1"/>
</dbReference>
<keyword evidence="3 6" id="KW-1133">Transmembrane helix</keyword>
<evidence type="ECO:0000256" key="1">
    <source>
        <dbReference type="ARBA" id="ARBA00004370"/>
    </source>
</evidence>
<evidence type="ECO:0000256" key="2">
    <source>
        <dbReference type="ARBA" id="ARBA00022692"/>
    </source>
</evidence>
<feature type="compositionally biased region" description="Pro residues" evidence="5">
    <location>
        <begin position="72"/>
        <end position="90"/>
    </location>
</feature>
<evidence type="ECO:0000313" key="8">
    <source>
        <dbReference type="EMBL" id="PEQ25616.1"/>
    </source>
</evidence>
<feature type="transmembrane region" description="Helical" evidence="6">
    <location>
        <begin position="99"/>
        <end position="121"/>
    </location>
</feature>
<comment type="subcellular location">
    <subcellularLocation>
        <location evidence="1">Membrane</location>
    </subcellularLocation>
</comment>
<evidence type="ECO:0000313" key="10">
    <source>
        <dbReference type="Proteomes" id="UP000220611"/>
    </source>
</evidence>
<protein>
    <recommendedName>
        <fullName evidence="11">Interferon-induced transmembrane protein</fullName>
    </recommendedName>
</protein>
<evidence type="ECO:0000313" key="7">
    <source>
        <dbReference type="EMBL" id="EDO60499.1"/>
    </source>
</evidence>
<comment type="caution">
    <text evidence="7">The sequence shown here is derived from an EMBL/GenBank/DDBJ whole genome shotgun (WGS) entry which is preliminary data.</text>
</comment>
<dbReference type="InterPro" id="IPR051423">
    <property type="entry name" value="CD225/Dispanin"/>
</dbReference>
<dbReference type="OrthoDB" id="9815705at2"/>
<evidence type="ECO:0000256" key="3">
    <source>
        <dbReference type="ARBA" id="ARBA00022989"/>
    </source>
</evidence>
<dbReference type="Proteomes" id="UP000003490">
    <property type="component" value="Unassembled WGS sequence"/>
</dbReference>
<dbReference type="PANTHER" id="PTHR14948">
    <property type="entry name" value="NG5"/>
    <property type="match status" value="1"/>
</dbReference>
<evidence type="ECO:0000256" key="4">
    <source>
        <dbReference type="ARBA" id="ARBA00023136"/>
    </source>
</evidence>
<feature type="region of interest" description="Disordered" evidence="5">
    <location>
        <begin position="28"/>
        <end position="90"/>
    </location>
</feature>
<keyword evidence="2 6" id="KW-0812">Transmembrane</keyword>
<dbReference type="GO" id="GO:0016020">
    <property type="term" value="C:membrane"/>
    <property type="evidence" value="ECO:0007669"/>
    <property type="project" value="UniProtKB-SubCell"/>
</dbReference>
<dbReference type="Proteomes" id="UP000220611">
    <property type="component" value="Unassembled WGS sequence"/>
</dbReference>
<dbReference type="EMBL" id="ABCB02000020">
    <property type="protein sequence ID" value="EDO60499.1"/>
    <property type="molecule type" value="Genomic_DNA"/>
</dbReference>
<organism evidence="7 9">
    <name type="scientific">[Clostridium] leptum DSM 753</name>
    <dbReference type="NCBI Taxonomy" id="428125"/>
    <lineage>
        <taxon>Bacteria</taxon>
        <taxon>Bacillati</taxon>
        <taxon>Bacillota</taxon>
        <taxon>Clostridia</taxon>
        <taxon>Eubacteriales</taxon>
        <taxon>Oscillospiraceae</taxon>
        <taxon>Oscillospiraceae incertae sedis</taxon>
    </lineage>
</organism>
<evidence type="ECO:0000256" key="6">
    <source>
        <dbReference type="SAM" id="Phobius"/>
    </source>
</evidence>
<dbReference type="EMBL" id="NOXF01000001">
    <property type="protein sequence ID" value="PEQ25616.1"/>
    <property type="molecule type" value="Genomic_DNA"/>
</dbReference>
<evidence type="ECO:0008006" key="11">
    <source>
        <dbReference type="Google" id="ProtNLM"/>
    </source>
</evidence>
<evidence type="ECO:0000313" key="9">
    <source>
        <dbReference type="Proteomes" id="UP000003490"/>
    </source>
</evidence>
<keyword evidence="10" id="KW-1185">Reference proteome</keyword>
<gene>
    <name evidence="8" type="ORF">CH238_01075</name>
    <name evidence="7" type="ORF">CLOLEP_03327</name>
</gene>
<reference evidence="7 9" key="1">
    <citation type="submission" date="2007-08" db="EMBL/GenBank/DDBJ databases">
        <title>Draft genome sequence of Clostridium leptum (DSM 753).</title>
        <authorList>
            <person name="Sudarsanam P."/>
            <person name="Ley R."/>
            <person name="Guruge J."/>
            <person name="Turnbaugh P.J."/>
            <person name="Mahowald M."/>
            <person name="Liep D."/>
            <person name="Gordon J."/>
        </authorList>
    </citation>
    <scope>NUCLEOTIDE SEQUENCE [LARGE SCALE GENOMIC DNA]</scope>
    <source>
        <strain evidence="7 9">DSM 753</strain>
    </source>
</reference>
<reference evidence="7 9" key="2">
    <citation type="submission" date="2007-08" db="EMBL/GenBank/DDBJ databases">
        <authorList>
            <person name="Fulton L."/>
            <person name="Clifton S."/>
            <person name="Fulton B."/>
            <person name="Xu J."/>
            <person name="Minx P."/>
            <person name="Pepin K.H."/>
            <person name="Johnson M."/>
            <person name="Thiruvilangam P."/>
            <person name="Bhonagiri V."/>
            <person name="Nash W.E."/>
            <person name="Wang C."/>
            <person name="Mardis E.R."/>
            <person name="Wilson R.K."/>
        </authorList>
    </citation>
    <scope>NUCLEOTIDE SEQUENCE [LARGE SCALE GENOMIC DNA]</scope>
    <source>
        <strain evidence="7 9">DSM 753</strain>
    </source>
</reference>
<dbReference type="Pfam" id="PF04505">
    <property type="entry name" value="CD225"/>
    <property type="match status" value="1"/>
</dbReference>
<feature type="compositionally biased region" description="Low complexity" evidence="5">
    <location>
        <begin position="30"/>
        <end position="71"/>
    </location>
</feature>
<sequence>MFCPQCGKETASGNSVCEHCGAPLWADTNAPQQPQATVEQAQQPVEQPQAPAAPAENPVPQQPVAPQQPYNTVPPQPPVAPPPAYPQQPQQPAPHISNYLAWAIVCIFLCWPLAIPAIVYASKVNNLIAMGDYEGAMNASKNAKTFCIIATVLGAIAIVLGIIGGIIGGMAASSYYYYY</sequence>
<dbReference type="HOGENOM" id="CLU_1668135_0_0_9"/>
<dbReference type="eggNOG" id="COG4640">
    <property type="taxonomic scope" value="Bacteria"/>
</dbReference>
<evidence type="ECO:0000256" key="5">
    <source>
        <dbReference type="SAM" id="MobiDB-lite"/>
    </source>
</evidence>
<reference evidence="8 10" key="3">
    <citation type="submission" date="2017-07" db="EMBL/GenBank/DDBJ databases">
        <title>Prevalence of linear plasmids in Cutibacterium (Propionibacterium) acnes isolates obtained from prostatic tissue.</title>
        <authorList>
            <person name="Davidsson S."/>
            <person name="Carlsson J."/>
            <person name="Molling P."/>
            <person name="Andren O."/>
            <person name="Andersson S.-O."/>
            <person name="Brzuszkiewicz E."/>
            <person name="Poehlein A."/>
            <person name="Al-Zeer M."/>
            <person name="Brinkmann V."/>
            <person name="Scavenius C."/>
            <person name="Nazipi S."/>
            <person name="Soderquist B."/>
            <person name="Bruggemann H."/>
        </authorList>
    </citation>
    <scope>NUCLEOTIDE SEQUENCE [LARGE SCALE GENOMIC DNA]</scope>
    <source>
        <strain evidence="8 10">DSM 753</strain>
    </source>
</reference>
<dbReference type="InterPro" id="IPR007593">
    <property type="entry name" value="CD225/Dispanin_fam"/>
</dbReference>
<feature type="transmembrane region" description="Helical" evidence="6">
    <location>
        <begin position="146"/>
        <end position="178"/>
    </location>
</feature>
<accession>A7VXK2</accession>